<evidence type="ECO:0000313" key="2">
    <source>
        <dbReference type="Proteomes" id="UP000006241"/>
    </source>
</evidence>
<dbReference type="Proteomes" id="UP000006241">
    <property type="component" value="Unassembled WGS sequence"/>
</dbReference>
<dbReference type="EMBL" id="ACHB01000092">
    <property type="protein sequence ID" value="EEI90214.1"/>
    <property type="molecule type" value="Genomic_DNA"/>
</dbReference>
<reference evidence="1 2" key="1">
    <citation type="submission" date="2009-01" db="EMBL/GenBank/DDBJ databases">
        <authorList>
            <person name="Qin X."/>
            <person name="Bachman B."/>
            <person name="Battles P."/>
            <person name="Bell A."/>
            <person name="Bess C."/>
            <person name="Bickham C."/>
            <person name="Chaboub L."/>
            <person name="Chen D."/>
            <person name="Coyle M."/>
            <person name="Deiros D.R."/>
            <person name="Dinh H."/>
            <person name="Forbes L."/>
            <person name="Fowler G."/>
            <person name="Francisco L."/>
            <person name="Fu Q."/>
            <person name="Gubbala S."/>
            <person name="Hale W."/>
            <person name="Han Y."/>
            <person name="Hemphill L."/>
            <person name="Highlander S.K."/>
            <person name="Hirani K."/>
            <person name="Hogues M."/>
            <person name="Jackson L."/>
            <person name="Jakkamsetti A."/>
            <person name="Javaid M."/>
            <person name="Jiang H."/>
            <person name="Korchina V."/>
            <person name="Kovar C."/>
            <person name="Lara F."/>
            <person name="Lee S."/>
            <person name="Mata R."/>
            <person name="Mathew T."/>
            <person name="Moen C."/>
            <person name="Morales K."/>
            <person name="Munidasa M."/>
            <person name="Nazareth L."/>
            <person name="Ngo R."/>
            <person name="Nguyen L."/>
            <person name="Okwuonu G."/>
            <person name="Ongeri F."/>
            <person name="Patil S."/>
            <person name="Petrosino J."/>
            <person name="Pham C."/>
            <person name="Pham P."/>
            <person name="Pu L.-L."/>
            <person name="Puazo M."/>
            <person name="Raj R."/>
            <person name="Reid J."/>
            <person name="Rouhana J."/>
            <person name="Saada N."/>
            <person name="Shang Y."/>
            <person name="Simmons D."/>
            <person name="Thornton R."/>
            <person name="Warren J."/>
            <person name="Weissenberger G."/>
            <person name="Zhang J."/>
            <person name="Zhang L."/>
            <person name="Zhou C."/>
            <person name="Zhu D."/>
            <person name="Muzny D."/>
            <person name="Worley K."/>
            <person name="Gibbs R."/>
        </authorList>
    </citation>
    <scope>NUCLEOTIDE SEQUENCE [LARGE SCALE GENOMIC DNA]</scope>
    <source>
        <strain evidence="1 2">ATCC 33300</strain>
    </source>
</reference>
<name>C2G3K9_SPHSI</name>
<dbReference type="HOGENOM" id="CLU_201841_0_0_10"/>
<comment type="caution">
    <text evidence="1">The sequence shown here is derived from an EMBL/GenBank/DDBJ whole genome shotgun (WGS) entry which is preliminary data.</text>
</comment>
<organism evidence="1 2">
    <name type="scientific">Sphingobacterium spiritivorum ATCC 33300</name>
    <dbReference type="NCBI Taxonomy" id="525372"/>
    <lineage>
        <taxon>Bacteria</taxon>
        <taxon>Pseudomonadati</taxon>
        <taxon>Bacteroidota</taxon>
        <taxon>Sphingobacteriia</taxon>
        <taxon>Sphingobacteriales</taxon>
        <taxon>Sphingobacteriaceae</taxon>
        <taxon>Sphingobacterium</taxon>
    </lineage>
</organism>
<dbReference type="AlphaFoldDB" id="C2G3K9"/>
<gene>
    <name evidence="1" type="ORF">HMPREF0765_4165</name>
</gene>
<accession>C2G3K9</accession>
<dbReference type="RefSeq" id="WP_003003599.1">
    <property type="nucleotide sequence ID" value="NZ_GG668630.1"/>
</dbReference>
<protein>
    <submittedName>
        <fullName evidence="1">Uncharacterized protein</fullName>
    </submittedName>
</protein>
<evidence type="ECO:0000313" key="1">
    <source>
        <dbReference type="EMBL" id="EEI90214.1"/>
    </source>
</evidence>
<sequence length="73" mass="8754">MARPETLRLHQDIRHEFERMSKIKAHGVQKFTYEYIFNEIAIKFYKSPKTIENIVFNRTSVSKMTTSKQTVLF</sequence>
<proteinExistence type="predicted"/>